<organism evidence="7 8">
    <name type="scientific">Erysiphe pulchra</name>
    <dbReference type="NCBI Taxonomy" id="225359"/>
    <lineage>
        <taxon>Eukaryota</taxon>
        <taxon>Fungi</taxon>
        <taxon>Dikarya</taxon>
        <taxon>Ascomycota</taxon>
        <taxon>Pezizomycotina</taxon>
        <taxon>Leotiomycetes</taxon>
        <taxon>Erysiphales</taxon>
        <taxon>Erysiphaceae</taxon>
        <taxon>Erysiphe</taxon>
    </lineage>
</organism>
<name>A0A2S4Q1P7_9PEZI</name>
<accession>A0A2S4Q1P7</accession>
<keyword evidence="3 6" id="KW-0805">Transcription regulation</keyword>
<dbReference type="GO" id="GO:0016592">
    <property type="term" value="C:mediator complex"/>
    <property type="evidence" value="ECO:0007669"/>
    <property type="project" value="InterPro"/>
</dbReference>
<keyword evidence="6" id="KW-0010">Activator</keyword>
<comment type="caution">
    <text evidence="7">The sequence shown here is derived from an EMBL/GenBank/DDBJ whole genome shotgun (WGS) entry which is preliminary data.</text>
</comment>
<dbReference type="AlphaFoldDB" id="A0A2S4Q1P7"/>
<dbReference type="Proteomes" id="UP000237438">
    <property type="component" value="Unassembled WGS sequence"/>
</dbReference>
<evidence type="ECO:0000256" key="2">
    <source>
        <dbReference type="ARBA" id="ARBA00005389"/>
    </source>
</evidence>
<keyword evidence="8" id="KW-1185">Reference proteome</keyword>
<dbReference type="STRING" id="225359.A0A2S4Q1P7"/>
<evidence type="ECO:0000256" key="5">
    <source>
        <dbReference type="ARBA" id="ARBA00023242"/>
    </source>
</evidence>
<evidence type="ECO:0000256" key="3">
    <source>
        <dbReference type="ARBA" id="ARBA00023015"/>
    </source>
</evidence>
<dbReference type="GO" id="GO:0003712">
    <property type="term" value="F:transcription coregulator activity"/>
    <property type="evidence" value="ECO:0007669"/>
    <property type="project" value="InterPro"/>
</dbReference>
<protein>
    <recommendedName>
        <fullName evidence="6">Mediator of RNA polymerase II transcription subunit 10</fullName>
    </recommendedName>
    <alternativeName>
        <fullName evidence="6">Mediator complex subunit 10</fullName>
    </alternativeName>
</protein>
<dbReference type="OrthoDB" id="337270at2759"/>
<comment type="subcellular location">
    <subcellularLocation>
        <location evidence="1 6">Nucleus</location>
    </subcellularLocation>
</comment>
<evidence type="ECO:0000313" key="8">
    <source>
        <dbReference type="Proteomes" id="UP000237438"/>
    </source>
</evidence>
<evidence type="ECO:0000256" key="1">
    <source>
        <dbReference type="ARBA" id="ARBA00004123"/>
    </source>
</evidence>
<gene>
    <name evidence="6" type="primary">MED10</name>
    <name evidence="7" type="ORF">EPUL_000341</name>
</gene>
<sequence length="176" mass="20136">MLKHMMHLIGEKEKIKDIIQDLFQIMVQVNTYDQFGRPGKDVLESSFLIYLNSSQLSMSLSTIYQTANADLKSHISNPVTPTPSEDRTIKLPEVPAELIQYVDNGRNPDIYTREFVELARKSNQLMKGKIEAYAQFRDILASEMCKALPELEADVMLILERACGNTDVIKQRIKEE</sequence>
<keyword evidence="5 6" id="KW-0539">Nucleus</keyword>
<dbReference type="GO" id="GO:0006357">
    <property type="term" value="P:regulation of transcription by RNA polymerase II"/>
    <property type="evidence" value="ECO:0007669"/>
    <property type="project" value="InterPro"/>
</dbReference>
<evidence type="ECO:0000256" key="4">
    <source>
        <dbReference type="ARBA" id="ARBA00023163"/>
    </source>
</evidence>
<reference evidence="7 8" key="1">
    <citation type="submission" date="2017-10" db="EMBL/GenBank/DDBJ databases">
        <title>Development of genomic resources for the powdery mildew, Erysiphe pulchra.</title>
        <authorList>
            <person name="Wadl P.A."/>
            <person name="Mack B.M."/>
            <person name="Moore G."/>
            <person name="Beltz S.B."/>
        </authorList>
    </citation>
    <scope>NUCLEOTIDE SEQUENCE [LARGE SCALE GENOMIC DNA]</scope>
    <source>
        <strain evidence="7">Cflorida</strain>
    </source>
</reference>
<evidence type="ECO:0000313" key="7">
    <source>
        <dbReference type="EMBL" id="POS88205.1"/>
    </source>
</evidence>
<dbReference type="Pfam" id="PF09748">
    <property type="entry name" value="Med10"/>
    <property type="match status" value="1"/>
</dbReference>
<dbReference type="EMBL" id="PEDP01000021">
    <property type="protein sequence ID" value="POS88205.1"/>
    <property type="molecule type" value="Genomic_DNA"/>
</dbReference>
<feature type="non-terminal residue" evidence="7">
    <location>
        <position position="176"/>
    </location>
</feature>
<comment type="function">
    <text evidence="6">Component of the Mediator complex, a coactivator involved in the regulated transcription of nearly all RNA polymerase II-dependent genes. Mediator functions as a bridge to convey information from gene-specific regulatory proteins to the basal RNA polymerase II transcription machinery. Mediator is recruited to promoters by direct interactions with regulatory proteins and serves as a scaffold for the assembly of a functional preinitiation complex with RNA polymerase II and the general transcription factors.</text>
</comment>
<dbReference type="InterPro" id="IPR019145">
    <property type="entry name" value="Mediator_Med10"/>
</dbReference>
<proteinExistence type="inferred from homology"/>
<comment type="subunit">
    <text evidence="6">Component of the Mediator complex.</text>
</comment>
<comment type="similarity">
    <text evidence="2 6">Belongs to the Mediator complex subunit 10 family.</text>
</comment>
<evidence type="ECO:0000256" key="6">
    <source>
        <dbReference type="RuleBase" id="RU364146"/>
    </source>
</evidence>
<keyword evidence="4 6" id="KW-0804">Transcription</keyword>